<feature type="chain" id="PRO_5025580306" evidence="2">
    <location>
        <begin position="26"/>
        <end position="398"/>
    </location>
</feature>
<dbReference type="GO" id="GO:0004553">
    <property type="term" value="F:hydrolase activity, hydrolyzing O-glycosyl compounds"/>
    <property type="evidence" value="ECO:0007669"/>
    <property type="project" value="InterPro"/>
</dbReference>
<evidence type="ECO:0000313" key="4">
    <source>
        <dbReference type="EMBL" id="KAF2667037.1"/>
    </source>
</evidence>
<feature type="region of interest" description="Disordered" evidence="1">
    <location>
        <begin position="307"/>
        <end position="374"/>
    </location>
</feature>
<accession>A0A6A6U6G7</accession>
<evidence type="ECO:0000256" key="2">
    <source>
        <dbReference type="SAM" id="SignalP"/>
    </source>
</evidence>
<sequence length="398" mass="42526">MAKLHHISAFNTILYILTLTNLCQSQSCPCGYSVGNSVFTEAMETDFTQVQSLNSIIGDWQVQDWRSNASADANIPYNRVTQYANVIAGNSQGLQMMVRTASDDSIGCSEIRTARNDIKFGSFRINMKTTPINGTCAAFFWYQDDAHEIDVEILSRELTTGLDGTPGPVANLVIHSPESQAAGFDASKTNSFMKDTMDWNPTKDFHEYRVDWLADGVQFYTDNSKVKQMTNNVPENPGRVFINHWSNGSPGWSGGPPKEDATMWVRYTRLYFNSSDPKLVQSAEKRCSAARSKGSKNLVCDIGGGSNNGGGNNGGGNTSGGNSNNGGGTGSNGGNSSSVFVPSSPVLPTNSSGSSSSWADLPDGSDSDKKGAASPQLGGNVGALLALSFLCIVSVHFI</sequence>
<feature type="compositionally biased region" description="Polar residues" evidence="1">
    <location>
        <begin position="346"/>
        <end position="358"/>
    </location>
</feature>
<protein>
    <submittedName>
        <fullName evidence="4">Concanavalin A-like lectin/glucanase</fullName>
    </submittedName>
</protein>
<feature type="signal peptide" evidence="2">
    <location>
        <begin position="1"/>
        <end position="25"/>
    </location>
</feature>
<dbReference type="GO" id="GO:0030246">
    <property type="term" value="F:carbohydrate binding"/>
    <property type="evidence" value="ECO:0007669"/>
    <property type="project" value="UniProtKB-KW"/>
</dbReference>
<dbReference type="CDD" id="cd00413">
    <property type="entry name" value="Glyco_hydrolase_16"/>
    <property type="match status" value="1"/>
</dbReference>
<dbReference type="InterPro" id="IPR000757">
    <property type="entry name" value="Beta-glucanase-like"/>
</dbReference>
<dbReference type="EMBL" id="MU004238">
    <property type="protein sequence ID" value="KAF2667037.1"/>
    <property type="molecule type" value="Genomic_DNA"/>
</dbReference>
<keyword evidence="2" id="KW-0732">Signal</keyword>
<reference evidence="4" key="1">
    <citation type="journal article" date="2020" name="Stud. Mycol.">
        <title>101 Dothideomycetes genomes: a test case for predicting lifestyles and emergence of pathogens.</title>
        <authorList>
            <person name="Haridas S."/>
            <person name="Albert R."/>
            <person name="Binder M."/>
            <person name="Bloem J."/>
            <person name="Labutti K."/>
            <person name="Salamov A."/>
            <person name="Andreopoulos B."/>
            <person name="Baker S."/>
            <person name="Barry K."/>
            <person name="Bills G."/>
            <person name="Bluhm B."/>
            <person name="Cannon C."/>
            <person name="Castanera R."/>
            <person name="Culley D."/>
            <person name="Daum C."/>
            <person name="Ezra D."/>
            <person name="Gonzalez J."/>
            <person name="Henrissat B."/>
            <person name="Kuo A."/>
            <person name="Liang C."/>
            <person name="Lipzen A."/>
            <person name="Lutzoni F."/>
            <person name="Magnuson J."/>
            <person name="Mondo S."/>
            <person name="Nolan M."/>
            <person name="Ohm R."/>
            <person name="Pangilinan J."/>
            <person name="Park H.-J."/>
            <person name="Ramirez L."/>
            <person name="Alfaro M."/>
            <person name="Sun H."/>
            <person name="Tritt A."/>
            <person name="Yoshinaga Y."/>
            <person name="Zwiers L.-H."/>
            <person name="Turgeon B."/>
            <person name="Goodwin S."/>
            <person name="Spatafora J."/>
            <person name="Crous P."/>
            <person name="Grigoriev I."/>
        </authorList>
    </citation>
    <scope>NUCLEOTIDE SEQUENCE</scope>
    <source>
        <strain evidence="4">CBS 115976</strain>
    </source>
</reference>
<dbReference type="PANTHER" id="PTHR38121">
    <property type="entry name" value="GH16 DOMAIN-CONTAINING PROTEIN"/>
    <property type="match status" value="1"/>
</dbReference>
<evidence type="ECO:0000256" key="1">
    <source>
        <dbReference type="SAM" id="MobiDB-lite"/>
    </source>
</evidence>
<gene>
    <name evidence="4" type="ORF">BT63DRAFT_457996</name>
</gene>
<evidence type="ECO:0000313" key="5">
    <source>
        <dbReference type="Proteomes" id="UP000799302"/>
    </source>
</evidence>
<dbReference type="Pfam" id="PF00722">
    <property type="entry name" value="Glyco_hydro_16"/>
    <property type="match status" value="1"/>
</dbReference>
<keyword evidence="4" id="KW-0430">Lectin</keyword>
<proteinExistence type="predicted"/>
<dbReference type="OrthoDB" id="25131at2759"/>
<dbReference type="PANTHER" id="PTHR38121:SF5">
    <property type="entry name" value="GH16 DOMAIN-CONTAINING PROTEIN"/>
    <property type="match status" value="1"/>
</dbReference>
<dbReference type="Proteomes" id="UP000799302">
    <property type="component" value="Unassembled WGS sequence"/>
</dbReference>
<keyword evidence="5" id="KW-1185">Reference proteome</keyword>
<dbReference type="SUPFAM" id="SSF49899">
    <property type="entry name" value="Concanavalin A-like lectins/glucanases"/>
    <property type="match status" value="1"/>
</dbReference>
<name>A0A6A6U6G7_9PEZI</name>
<dbReference type="Gene3D" id="2.60.120.200">
    <property type="match status" value="1"/>
</dbReference>
<dbReference type="AlphaFoldDB" id="A0A6A6U6G7"/>
<evidence type="ECO:0000259" key="3">
    <source>
        <dbReference type="PROSITE" id="PS51762"/>
    </source>
</evidence>
<dbReference type="InterPro" id="IPR013320">
    <property type="entry name" value="ConA-like_dom_sf"/>
</dbReference>
<dbReference type="PROSITE" id="PS51762">
    <property type="entry name" value="GH16_2"/>
    <property type="match status" value="1"/>
</dbReference>
<organism evidence="4 5">
    <name type="scientific">Microthyrium microscopicum</name>
    <dbReference type="NCBI Taxonomy" id="703497"/>
    <lineage>
        <taxon>Eukaryota</taxon>
        <taxon>Fungi</taxon>
        <taxon>Dikarya</taxon>
        <taxon>Ascomycota</taxon>
        <taxon>Pezizomycotina</taxon>
        <taxon>Dothideomycetes</taxon>
        <taxon>Dothideomycetes incertae sedis</taxon>
        <taxon>Microthyriales</taxon>
        <taxon>Microthyriaceae</taxon>
        <taxon>Microthyrium</taxon>
    </lineage>
</organism>
<feature type="domain" description="GH16" evidence="3">
    <location>
        <begin position="63"/>
        <end position="276"/>
    </location>
</feature>
<dbReference type="GO" id="GO:0005975">
    <property type="term" value="P:carbohydrate metabolic process"/>
    <property type="evidence" value="ECO:0007669"/>
    <property type="project" value="InterPro"/>
</dbReference>
<feature type="compositionally biased region" description="Gly residues" evidence="1">
    <location>
        <begin position="307"/>
        <end position="333"/>
    </location>
</feature>